<accession>A0A328B192</accession>
<evidence type="ECO:0000313" key="2">
    <source>
        <dbReference type="Proteomes" id="UP000249842"/>
    </source>
</evidence>
<dbReference type="RefSeq" id="WP_111456061.1">
    <property type="nucleotide sequence ID" value="NZ_QFYP01000001.1"/>
</dbReference>
<comment type="caution">
    <text evidence="1">The sequence shown here is derived from an EMBL/GenBank/DDBJ whole genome shotgun (WGS) entry which is preliminary data.</text>
</comment>
<name>A0A328B192_9CAUL</name>
<dbReference type="AlphaFoldDB" id="A0A328B192"/>
<proteinExistence type="predicted"/>
<evidence type="ECO:0000313" key="1">
    <source>
        <dbReference type="EMBL" id="RAK58768.1"/>
    </source>
</evidence>
<dbReference type="OrthoDB" id="7168878at2"/>
<protein>
    <submittedName>
        <fullName evidence="1">Uncharacterized protein</fullName>
    </submittedName>
</protein>
<dbReference type="Proteomes" id="UP000249842">
    <property type="component" value="Unassembled WGS sequence"/>
</dbReference>
<organism evidence="1 2">
    <name type="scientific">Phenylobacterium hankyongense</name>
    <dbReference type="NCBI Taxonomy" id="1813876"/>
    <lineage>
        <taxon>Bacteria</taxon>
        <taxon>Pseudomonadati</taxon>
        <taxon>Pseudomonadota</taxon>
        <taxon>Alphaproteobacteria</taxon>
        <taxon>Caulobacterales</taxon>
        <taxon>Caulobacteraceae</taxon>
        <taxon>Phenylobacterium</taxon>
    </lineage>
</organism>
<gene>
    <name evidence="1" type="ORF">DJ021_02595</name>
</gene>
<dbReference type="EMBL" id="QFYP01000001">
    <property type="protein sequence ID" value="RAK58768.1"/>
    <property type="molecule type" value="Genomic_DNA"/>
</dbReference>
<reference evidence="2" key="1">
    <citation type="submission" date="2018-05" db="EMBL/GenBank/DDBJ databases">
        <authorList>
            <person name="Li X."/>
        </authorList>
    </citation>
    <scope>NUCLEOTIDE SEQUENCE [LARGE SCALE GENOMIC DNA]</scope>
    <source>
        <strain evidence="2">HKS-05</strain>
    </source>
</reference>
<sequence>MPALSERKMQIVRTLVEAAPDQVVGGLHAALAGTGGDSALASVRRMVESEARDRQLRNIILQPIVPMCVGDGRDPHNLVFPGRVLGAVWRGLKVIAPAQIAKAELSLYDYRPGESSTEAFDRLVRLAAEAIRAGEVRDFVVAAEACDEARAGGAAAFVACLDLAPVVRAASFRLPEWTTHFSDEVTAGARLAYKDAVSISEDAGPGFFEMLAAQLPHSWMVLRVISAVMDKPTERYLADSELGGFGERVMSDIDDALRAISLLDLDGGSAVAVEAAKRVELITLQATELETCVDLSREHGWGLRLVKQRKSLASVVEARLRETEKYAAQALPTGPAKLRRIRRSIPRLNLPPDETAVRRSLTLLAFAREVRSSANYGGFAAARTKTLEKLGEMLDHYVEEVLDLLKTHETEYEDNARAFLTVVAEFSRLVRDDKAADLVRRRAAAAGQPEPSARATAGA</sequence>
<keyword evidence="2" id="KW-1185">Reference proteome</keyword>